<evidence type="ECO:0000256" key="3">
    <source>
        <dbReference type="ARBA" id="ARBA00022729"/>
    </source>
</evidence>
<protein>
    <submittedName>
        <fullName evidence="6">DNRLRE domain-containing protein</fullName>
    </submittedName>
</protein>
<dbReference type="NCBIfam" id="NF033679">
    <property type="entry name" value="DNRLRE_dom"/>
    <property type="match status" value="2"/>
</dbReference>
<organism evidence="6 7">
    <name type="scientific">Rariglobus hedericola</name>
    <dbReference type="NCBI Taxonomy" id="2597822"/>
    <lineage>
        <taxon>Bacteria</taxon>
        <taxon>Pseudomonadati</taxon>
        <taxon>Verrucomicrobiota</taxon>
        <taxon>Opitutia</taxon>
        <taxon>Opitutales</taxon>
        <taxon>Opitutaceae</taxon>
        <taxon>Rariglobus</taxon>
    </lineage>
</organism>
<dbReference type="Proteomes" id="UP000315648">
    <property type="component" value="Unassembled WGS sequence"/>
</dbReference>
<reference evidence="6 7" key="1">
    <citation type="submission" date="2019-07" db="EMBL/GenBank/DDBJ databases">
        <title>Description of 53C-WASEF.</title>
        <authorList>
            <person name="Pitt A."/>
            <person name="Hahn M.W."/>
        </authorList>
    </citation>
    <scope>NUCLEOTIDE SEQUENCE [LARGE SCALE GENOMIC DNA]</scope>
    <source>
        <strain evidence="6 7">53C-WASEF</strain>
    </source>
</reference>
<feature type="signal peptide" evidence="4">
    <location>
        <begin position="1"/>
        <end position="32"/>
    </location>
</feature>
<gene>
    <name evidence="6" type="ORF">FPL22_01720</name>
</gene>
<dbReference type="GO" id="GO:0005576">
    <property type="term" value="C:extracellular region"/>
    <property type="evidence" value="ECO:0007669"/>
    <property type="project" value="UniProtKB-SubCell"/>
</dbReference>
<evidence type="ECO:0000256" key="2">
    <source>
        <dbReference type="ARBA" id="ARBA00022525"/>
    </source>
</evidence>
<dbReference type="SUPFAM" id="SSF110296">
    <property type="entry name" value="Oligoxyloglucan reducing end-specific cellobiohydrolase"/>
    <property type="match status" value="2"/>
</dbReference>
<dbReference type="GO" id="GO:0010411">
    <property type="term" value="P:xyloglucan metabolic process"/>
    <property type="evidence" value="ECO:0007669"/>
    <property type="project" value="TreeGrafter"/>
</dbReference>
<dbReference type="Gene3D" id="2.130.10.10">
    <property type="entry name" value="YVTN repeat-like/Quinoprotein amine dehydrogenase"/>
    <property type="match status" value="2"/>
</dbReference>
<dbReference type="Pfam" id="PF24517">
    <property type="entry name" value="CBM96"/>
    <property type="match status" value="2"/>
</dbReference>
<sequence>MNITPRFIKTPLRFGLLVGLFLSSCIAATAQAMNWNTVRIGGGGATTTVQAHPKVQNLFFITTDVGTPYRWNHTTQRWEGLFYKNSVSGWDNRHAAARLAFAPADTTGNTLYATVGGPWSVDGTVLKSSNRGDTWAACSILIDVKPNSEQGAGQRIAVDPLNSNVVYVTTRSSATVTATNGTFKSTDAGASWTKINDLYGSFVQFDVSGGLVGGVTKNIYLGCSNGVYRSTDGGASFTLMAGSPTGVVKADAHSNGTLYVTAGNPWSTTPGGGVFKWNGSSWATITPPASAAYAGVAVNPQNSLQVVVNSSTFTPNYGPFNHYRSNDGGATWTFMNRIADKSEAPWFDTSIGQASTSFCWDPFNSSSVWFSDFFFAYQTTDVWATPANITWKARAAGHEETVSIGTLLSPPSGSNVLLSSIADIGGWDHKSLTTSPSIGMMTFFPWTFAKPGTGNMTGVAVQETNPDFIARVGRVGWDGAAYAGYSTNGGTSYTQWTSPSDAAGGRVAVSATSETMVWVTQQNGSYRSANRGVTWTAIPTLPVGIIIGGNNLFSAGPRYPLAADKVNGNKFYVYHNSKMYVSTDAGVTFSAGGALPYSWPQNNLTVDTTPGKEGDVWVGIITEGLYHSTNSGASFTKITNVQSAEFMSVGKASPDSPTVPAIYVFGTVNNIADSLFRSDNNGVSWTNLGPPQIGVNPNSMTADRQVYGRVFFGTTGNGVMVGSVAGDVTLAASADAFVKDGVSASTNYGTDTGLTVKNDAVDWNRQTYLKFDLSSVSGPINSGRVRLCVQSAGAASSSIGLYASANSSWSESGITWSTKPATTGAALSSVTIPGGLAAGTWLEWDVTTYLQQEKAAGRNTVTLVLQSSTQGSTTGVTFNSRQAASNQPQLKVVANDITLAASADAFVKDGVSASTNYGADPALTVKLDAVDWNRQAYLKFDLSSASGALSSGKVRLCIQDANTTSRSIGIYACANTSWLETGITWGTKPAATGSSLATVTIPGSSPVGTWFEWDVTAYLQQEKAAGRNTVTLVIQSLTAGSTTNITFNSREAAANQPQLKLIQQ</sequence>
<name>A0A556QN44_9BACT</name>
<keyword evidence="2" id="KW-0964">Secreted</keyword>
<evidence type="ECO:0000256" key="1">
    <source>
        <dbReference type="ARBA" id="ARBA00004613"/>
    </source>
</evidence>
<evidence type="ECO:0000313" key="7">
    <source>
        <dbReference type="Proteomes" id="UP000315648"/>
    </source>
</evidence>
<comment type="subcellular location">
    <subcellularLocation>
        <location evidence="1">Secreted</location>
    </subcellularLocation>
</comment>
<feature type="chain" id="PRO_5022096702" evidence="4">
    <location>
        <begin position="33"/>
        <end position="1064"/>
    </location>
</feature>
<dbReference type="RefSeq" id="WP_144228396.1">
    <property type="nucleotide sequence ID" value="NZ_CBCRVV010000001.1"/>
</dbReference>
<dbReference type="PROSITE" id="PS51257">
    <property type="entry name" value="PROKAR_LIPOPROTEIN"/>
    <property type="match status" value="1"/>
</dbReference>
<keyword evidence="3 4" id="KW-0732">Signal</keyword>
<comment type="caution">
    <text evidence="6">The sequence shown here is derived from an EMBL/GenBank/DDBJ whole genome shotgun (WGS) entry which is preliminary data.</text>
</comment>
<proteinExistence type="predicted"/>
<dbReference type="InterPro" id="IPR015943">
    <property type="entry name" value="WD40/YVTN_repeat-like_dom_sf"/>
</dbReference>
<dbReference type="PANTHER" id="PTHR43739">
    <property type="entry name" value="XYLOGLUCANASE (EUROFUNG)"/>
    <property type="match status" value="1"/>
</dbReference>
<accession>A0A556QN44</accession>
<feature type="domain" description="Carbohydrate-binding module family 96" evidence="5">
    <location>
        <begin position="728"/>
        <end position="892"/>
    </location>
</feature>
<dbReference type="InterPro" id="IPR055372">
    <property type="entry name" value="CBM96"/>
</dbReference>
<dbReference type="InterPro" id="IPR052025">
    <property type="entry name" value="Xyloglucanase_GH74"/>
</dbReference>
<dbReference type="OrthoDB" id="41724at2"/>
<keyword evidence="7" id="KW-1185">Reference proteome</keyword>
<evidence type="ECO:0000313" key="6">
    <source>
        <dbReference type="EMBL" id="TSJ78055.1"/>
    </source>
</evidence>
<dbReference type="PANTHER" id="PTHR43739:SF5">
    <property type="entry name" value="EXO-ALPHA-SIALIDASE"/>
    <property type="match status" value="1"/>
</dbReference>
<dbReference type="AlphaFoldDB" id="A0A556QN44"/>
<evidence type="ECO:0000259" key="5">
    <source>
        <dbReference type="Pfam" id="PF24517"/>
    </source>
</evidence>
<evidence type="ECO:0000256" key="4">
    <source>
        <dbReference type="SAM" id="SignalP"/>
    </source>
</evidence>
<feature type="domain" description="Carbohydrate-binding module family 96" evidence="5">
    <location>
        <begin position="897"/>
        <end position="1061"/>
    </location>
</feature>
<dbReference type="EMBL" id="VMBG01000001">
    <property type="protein sequence ID" value="TSJ78055.1"/>
    <property type="molecule type" value="Genomic_DNA"/>
</dbReference>